<proteinExistence type="predicted"/>
<sequence>MSIRLRNLQKEDKEYFYSWIRDKEVVKYSLSKFQKMNSDSEISEWFDKVLLDKSSYKKAIVDSAKNNLIGYAGISGISQINKSGEYFIFIGDKSYHGKGVGTFVTKEIVKMGFEDLGLNRIMLTVSDINVGAVRAYTKANFKTEGIMRQACFRDGKFHNKIVMSILREEWISLTGK</sequence>
<accession>A0ACB5RAH2</accession>
<evidence type="ECO:0000313" key="1">
    <source>
        <dbReference type="EMBL" id="GKX65971.1"/>
    </source>
</evidence>
<comment type="caution">
    <text evidence="1">The sequence shown here is derived from an EMBL/GenBank/DDBJ whole genome shotgun (WGS) entry which is preliminary data.</text>
</comment>
<dbReference type="Proteomes" id="UP001058074">
    <property type="component" value="Unassembled WGS sequence"/>
</dbReference>
<protein>
    <submittedName>
        <fullName evidence="1">N-acetyltransferase</fullName>
    </submittedName>
</protein>
<gene>
    <name evidence="1" type="ORF">rsdtw13_12290</name>
</gene>
<dbReference type="EMBL" id="BROD01000001">
    <property type="protein sequence ID" value="GKX65971.1"/>
    <property type="molecule type" value="Genomic_DNA"/>
</dbReference>
<reference evidence="1" key="1">
    <citation type="journal article" date="2025" name="Int. J. Syst. Evol. Microbiol.">
        <title>Inconstantimicrobium mannanitabidum sp. nov., a novel member of the family Clostridiaceae isolated from anoxic soil under the treatment of reductive soil disinfestation.</title>
        <authorList>
            <person name="Ueki A."/>
            <person name="Tonouchi A."/>
            <person name="Honma S."/>
            <person name="Kaku N."/>
            <person name="Ueki K."/>
        </authorList>
    </citation>
    <scope>NUCLEOTIDE SEQUENCE</scope>
    <source>
        <strain evidence="1">TW13</strain>
    </source>
</reference>
<name>A0ACB5RAH2_9CLOT</name>
<evidence type="ECO:0000313" key="2">
    <source>
        <dbReference type="Proteomes" id="UP001058074"/>
    </source>
</evidence>
<keyword evidence="2" id="KW-1185">Reference proteome</keyword>
<organism evidence="1 2">
    <name type="scientific">Inconstantimicrobium mannanitabidum</name>
    <dbReference type="NCBI Taxonomy" id="1604901"/>
    <lineage>
        <taxon>Bacteria</taxon>
        <taxon>Bacillati</taxon>
        <taxon>Bacillota</taxon>
        <taxon>Clostridia</taxon>
        <taxon>Eubacteriales</taxon>
        <taxon>Clostridiaceae</taxon>
        <taxon>Inconstantimicrobium</taxon>
    </lineage>
</organism>